<feature type="domain" description="Bacterial Ig" evidence="2">
    <location>
        <begin position="300"/>
        <end position="373"/>
    </location>
</feature>
<dbReference type="InterPro" id="IPR041498">
    <property type="entry name" value="Big_6"/>
</dbReference>
<comment type="caution">
    <text evidence="3">The sequence shown here is derived from an EMBL/GenBank/DDBJ whole genome shotgun (WGS) entry which is preliminary data.</text>
</comment>
<evidence type="ECO:0000259" key="2">
    <source>
        <dbReference type="Pfam" id="PF20622"/>
    </source>
</evidence>
<proteinExistence type="predicted"/>
<dbReference type="Gene3D" id="2.60.40.10">
    <property type="entry name" value="Immunoglobulins"/>
    <property type="match status" value="1"/>
</dbReference>
<feature type="domain" description="Bacterial Ig" evidence="1">
    <location>
        <begin position="221"/>
        <end position="292"/>
    </location>
</feature>
<dbReference type="InterPro" id="IPR046746">
    <property type="entry name" value="Big_15"/>
</dbReference>
<dbReference type="Pfam" id="PF17936">
    <property type="entry name" value="Big_6"/>
    <property type="match status" value="1"/>
</dbReference>
<gene>
    <name evidence="3" type="ORF">HCA69_12145</name>
</gene>
<evidence type="ECO:0000313" key="4">
    <source>
        <dbReference type="Proteomes" id="UP000535908"/>
    </source>
</evidence>
<dbReference type="Proteomes" id="UP000535908">
    <property type="component" value="Unassembled WGS sequence"/>
</dbReference>
<evidence type="ECO:0008006" key="5">
    <source>
        <dbReference type="Google" id="ProtNLM"/>
    </source>
</evidence>
<protein>
    <recommendedName>
        <fullName evidence="5">Bacterial Ig domain-containing protein</fullName>
    </recommendedName>
</protein>
<dbReference type="AlphaFoldDB" id="A0A7X0Y5D0"/>
<sequence length="382" mass="40343">MIKMKISVSKKMGVAIVTTAMVLAPISMSNLGQPIHGFAAEKSVAPARPSVTKITYIPDDYWGVIVTIHADPNMRVWLNYNRDGGNFASSIRTDAIGNATFSIPSSVTDNKFILSPQSDDFTYGESLYVSFETGKNLPSIKLAKDLVEGDSVVKGIGTPGAKVTMKSSSATVITTIVDATGNFTLTIPKYNGVLDYTMVQELNGLTSGELKLYGLKKLATPLVSALLENDTTIKGSSHPYTDVIVSAGGKQIGKGMSNAQGSFAIAIPKQTAGTQVSVIQKAYNIYSDPALITTSKSLATLTPSLYTSGSAYIRGTYTGAIVKARVSVNGQVLPVFGGNFSNGSFSYYVGSSAIKKGDTVNIVGYNSNDLPVTSLQTISTNF</sequence>
<reference evidence="3 4" key="1">
    <citation type="submission" date="2020-03" db="EMBL/GenBank/DDBJ databases">
        <title>Soil Listeria distribution.</title>
        <authorList>
            <person name="Liao J."/>
            <person name="Wiedmann M."/>
        </authorList>
    </citation>
    <scope>NUCLEOTIDE SEQUENCE [LARGE SCALE GENOMIC DNA]</scope>
    <source>
        <strain evidence="3 4">FSL L7-0741</strain>
    </source>
</reference>
<evidence type="ECO:0000313" key="3">
    <source>
        <dbReference type="EMBL" id="MBC1937123.1"/>
    </source>
</evidence>
<dbReference type="EMBL" id="JAARWN010000013">
    <property type="protein sequence ID" value="MBC1937123.1"/>
    <property type="molecule type" value="Genomic_DNA"/>
</dbReference>
<name>A0A7X0Y5D0_9LIST</name>
<dbReference type="InterPro" id="IPR013783">
    <property type="entry name" value="Ig-like_fold"/>
</dbReference>
<accession>A0A7X0Y5D0</accession>
<organism evidence="3 4">
    <name type="scientific">Listeria grandensis</name>
    <dbReference type="NCBI Taxonomy" id="1494963"/>
    <lineage>
        <taxon>Bacteria</taxon>
        <taxon>Bacillati</taxon>
        <taxon>Bacillota</taxon>
        <taxon>Bacilli</taxon>
        <taxon>Bacillales</taxon>
        <taxon>Listeriaceae</taxon>
        <taxon>Listeria</taxon>
    </lineage>
</organism>
<dbReference type="Pfam" id="PF20622">
    <property type="entry name" value="Big_15"/>
    <property type="match status" value="1"/>
</dbReference>
<evidence type="ECO:0000259" key="1">
    <source>
        <dbReference type="Pfam" id="PF17936"/>
    </source>
</evidence>
<dbReference type="RefSeq" id="WP_185526615.1">
    <property type="nucleotide sequence ID" value="NZ_JAARWN010000013.1"/>
</dbReference>